<proteinExistence type="predicted"/>
<gene>
    <name evidence="1" type="ORF">V6N11_032039</name>
</gene>
<keyword evidence="2" id="KW-1185">Reference proteome</keyword>
<name>A0ABR2SZR2_9ROSI</name>
<organism evidence="1 2">
    <name type="scientific">Hibiscus sabdariffa</name>
    <name type="common">roselle</name>
    <dbReference type="NCBI Taxonomy" id="183260"/>
    <lineage>
        <taxon>Eukaryota</taxon>
        <taxon>Viridiplantae</taxon>
        <taxon>Streptophyta</taxon>
        <taxon>Embryophyta</taxon>
        <taxon>Tracheophyta</taxon>
        <taxon>Spermatophyta</taxon>
        <taxon>Magnoliopsida</taxon>
        <taxon>eudicotyledons</taxon>
        <taxon>Gunneridae</taxon>
        <taxon>Pentapetalae</taxon>
        <taxon>rosids</taxon>
        <taxon>malvids</taxon>
        <taxon>Malvales</taxon>
        <taxon>Malvaceae</taxon>
        <taxon>Malvoideae</taxon>
        <taxon>Hibiscus</taxon>
    </lineage>
</organism>
<reference evidence="1 2" key="1">
    <citation type="journal article" date="2024" name="G3 (Bethesda)">
        <title>Genome assembly of Hibiscus sabdariffa L. provides insights into metabolisms of medicinal natural products.</title>
        <authorList>
            <person name="Kim T."/>
        </authorList>
    </citation>
    <scope>NUCLEOTIDE SEQUENCE [LARGE SCALE GENOMIC DNA]</scope>
    <source>
        <strain evidence="1">TK-2024</strain>
        <tissue evidence="1">Old leaves</tissue>
    </source>
</reference>
<accession>A0ABR2SZR2</accession>
<dbReference type="EMBL" id="JBBPBN010000010">
    <property type="protein sequence ID" value="KAK9030617.1"/>
    <property type="molecule type" value="Genomic_DNA"/>
</dbReference>
<comment type="caution">
    <text evidence="1">The sequence shown here is derived from an EMBL/GenBank/DDBJ whole genome shotgun (WGS) entry which is preliminary data.</text>
</comment>
<sequence length="112" mass="12841">MIRFSSKTLVAESDYKVAIYWIRDPSKSPNCLTVWIRKIAKVTTQNVFLIHHVPQAIDIEDDTLARLMISSSEMFFFVSMFDLLTLLHELTCVLFQLLVSGGKSDIARMLVM</sequence>
<protein>
    <submittedName>
        <fullName evidence="1">Uncharacterized protein</fullName>
    </submittedName>
</protein>
<evidence type="ECO:0000313" key="2">
    <source>
        <dbReference type="Proteomes" id="UP001396334"/>
    </source>
</evidence>
<evidence type="ECO:0000313" key="1">
    <source>
        <dbReference type="EMBL" id="KAK9030617.1"/>
    </source>
</evidence>
<dbReference type="Proteomes" id="UP001396334">
    <property type="component" value="Unassembled WGS sequence"/>
</dbReference>